<keyword evidence="2" id="KW-0472">Membrane</keyword>
<evidence type="ECO:0000256" key="1">
    <source>
        <dbReference type="SAM" id="MobiDB-lite"/>
    </source>
</evidence>
<feature type="region of interest" description="Disordered" evidence="1">
    <location>
        <begin position="74"/>
        <end position="118"/>
    </location>
</feature>
<feature type="transmembrane region" description="Helical" evidence="2">
    <location>
        <begin position="12"/>
        <end position="32"/>
    </location>
</feature>
<evidence type="ECO:0000313" key="3">
    <source>
        <dbReference type="EMBL" id="CAH3146709.1"/>
    </source>
</evidence>
<organism evidence="4 5">
    <name type="scientific">Porites evermanni</name>
    <dbReference type="NCBI Taxonomy" id="104178"/>
    <lineage>
        <taxon>Eukaryota</taxon>
        <taxon>Metazoa</taxon>
        <taxon>Cnidaria</taxon>
        <taxon>Anthozoa</taxon>
        <taxon>Hexacorallia</taxon>
        <taxon>Scleractinia</taxon>
        <taxon>Fungiina</taxon>
        <taxon>Poritidae</taxon>
        <taxon>Porites</taxon>
    </lineage>
</organism>
<keyword evidence="2" id="KW-1133">Transmembrane helix</keyword>
<evidence type="ECO:0000256" key="2">
    <source>
        <dbReference type="SAM" id="Phobius"/>
    </source>
</evidence>
<dbReference type="EMBL" id="CALNXI010000917">
    <property type="protein sequence ID" value="CAH3146709.1"/>
    <property type="molecule type" value="Genomic_DNA"/>
</dbReference>
<proteinExistence type="predicted"/>
<reference evidence="4 5" key="1">
    <citation type="submission" date="2022-05" db="EMBL/GenBank/DDBJ databases">
        <authorList>
            <consortium name="Genoscope - CEA"/>
            <person name="William W."/>
        </authorList>
    </citation>
    <scope>NUCLEOTIDE SEQUENCE [LARGE SCALE GENOMIC DNA]</scope>
</reference>
<dbReference type="EMBL" id="CALNXI010000917">
    <property type="protein sequence ID" value="CAH3146710.1"/>
    <property type="molecule type" value="Genomic_DNA"/>
</dbReference>
<dbReference type="Proteomes" id="UP001159427">
    <property type="component" value="Unassembled WGS sequence"/>
</dbReference>
<feature type="transmembrane region" description="Helical" evidence="2">
    <location>
        <begin position="44"/>
        <end position="66"/>
    </location>
</feature>
<keyword evidence="5" id="KW-1185">Reference proteome</keyword>
<gene>
    <name evidence="3" type="ORF">PEVE_00044042</name>
    <name evidence="4" type="ORF">PEVE_00044043</name>
</gene>
<evidence type="ECO:0000313" key="5">
    <source>
        <dbReference type="Proteomes" id="UP001159427"/>
    </source>
</evidence>
<evidence type="ECO:0008006" key="6">
    <source>
        <dbReference type="Google" id="ProtNLM"/>
    </source>
</evidence>
<accession>A0ABN8PMD4</accession>
<sequence>MPAWREALASRKLNPCFTLIIFSFMVSFTLSIMDLTLRINILHLPVLVMWLITLCSVLLTVVFWYCHSSISSVLKRPRNQRPPPSPVERDRDLGRSQEAVASKLELPRKTENSSLLRK</sequence>
<evidence type="ECO:0000313" key="4">
    <source>
        <dbReference type="EMBL" id="CAH3146710.1"/>
    </source>
</evidence>
<protein>
    <recommendedName>
        <fullName evidence="6">Transmembrane protein</fullName>
    </recommendedName>
</protein>
<name>A0ABN8PMD4_9CNID</name>
<comment type="caution">
    <text evidence="4">The sequence shown here is derived from an EMBL/GenBank/DDBJ whole genome shotgun (WGS) entry which is preliminary data.</text>
</comment>
<keyword evidence="2" id="KW-0812">Transmembrane</keyword>